<evidence type="ECO:0000313" key="6">
    <source>
        <dbReference type="Proteomes" id="UP000753724"/>
    </source>
</evidence>
<evidence type="ECO:0000259" key="4">
    <source>
        <dbReference type="Pfam" id="PF00884"/>
    </source>
</evidence>
<dbReference type="RefSeq" id="WP_161716368.1">
    <property type="nucleotide sequence ID" value="NZ_JAAAPO010000001.1"/>
</dbReference>
<keyword evidence="2" id="KW-0378">Hydrolase</keyword>
<reference evidence="6" key="1">
    <citation type="submission" date="2020-01" db="EMBL/GenBank/DDBJ databases">
        <title>Sphingomonas sp. strain CSW-10.</title>
        <authorList>
            <person name="Chen W.-M."/>
        </authorList>
    </citation>
    <scope>NUCLEOTIDE SEQUENCE [LARGE SCALE GENOMIC DNA]</scope>
    <source>
        <strain evidence="6">FSY-8</strain>
    </source>
</reference>
<proteinExistence type="inferred from homology"/>
<dbReference type="SUPFAM" id="SSF53649">
    <property type="entry name" value="Alkaline phosphatase-like"/>
    <property type="match status" value="1"/>
</dbReference>
<dbReference type="InterPro" id="IPR024607">
    <property type="entry name" value="Sulfatase_CS"/>
</dbReference>
<feature type="signal peptide" evidence="3">
    <location>
        <begin position="1"/>
        <end position="32"/>
    </location>
</feature>
<comment type="caution">
    <text evidence="5">The sequence shown here is derived from an EMBL/GenBank/DDBJ whole genome shotgun (WGS) entry which is preliminary data.</text>
</comment>
<dbReference type="EMBL" id="JAAAPO010000001">
    <property type="protein sequence ID" value="NBC35068.1"/>
    <property type="molecule type" value="Genomic_DNA"/>
</dbReference>
<dbReference type="CDD" id="cd16027">
    <property type="entry name" value="SGSH"/>
    <property type="match status" value="1"/>
</dbReference>
<dbReference type="InterPro" id="IPR000917">
    <property type="entry name" value="Sulfatase_N"/>
</dbReference>
<protein>
    <submittedName>
        <fullName evidence="5">Sulfatase-like hydrolase/transferase</fullName>
    </submittedName>
</protein>
<dbReference type="PANTHER" id="PTHR43751:SF1">
    <property type="entry name" value="SULFATASE ATSG-RELATED"/>
    <property type="match status" value="1"/>
</dbReference>
<evidence type="ECO:0000256" key="3">
    <source>
        <dbReference type="SAM" id="SignalP"/>
    </source>
</evidence>
<name>A0ABW9X979_9SPHN</name>
<gene>
    <name evidence="5" type="ORF">GTZ99_00680</name>
</gene>
<evidence type="ECO:0000256" key="1">
    <source>
        <dbReference type="ARBA" id="ARBA00008779"/>
    </source>
</evidence>
<comment type="similarity">
    <text evidence="1">Belongs to the sulfatase family.</text>
</comment>
<sequence length="639" mass="70240">MSKDNSPQVTRRGAMRAVAAVAASTAATGALAAQPGERPNILWIVSEDNNPYVGAYGDRLAHTPTIDGLAKKGLLFRNVYSNAPVCAPSRFGILTGTYPESCAPANHMRANAHWPRELKTYPELLRQAGYFVSNNSKTDYNCDIEPERIWDLQGGAGHWRRRPAGKPFMAVFNHETTHESRLFQPTPGRVTPDMVSLPPFLPDTPGIRQDFASYYNMMEKMDGQLAARLAELAADGLADDTIVFHYSDNGGVLPRSKRYCYDEGLRCEMVVYVPPKWRHLMPAAPGSEIKSPVSFIDLAPTLLALAGVAQPAQMRGRPFLGERAAPQRYAFGMRNRMDERYDFQRTVTDGRWRYIRNYMPHRPWGQHQAFEWLAKGYQDWETAHRAGRLNAVQDRFFQTKPFEELYDLHADPHEIANLAGTPAHAAQLARLRAALDAHMVAIHDNGFIPEGMAGEGLVASRNAAIYPLARVMAVAGDAASGRKSPAQLAALLRDGVAVVRYWAAMGLLIAGARAAPQMGAMQAAFAAETSDHVRICLAEALIRAKAAPAPLVDYLAAQVAQQAAWPLQLQALNALTYVGEAARPATPVIAQAAQSNQEYVRNAARYLTSVLDGSYTPAKPIFDYERMMRRMAAGEKGVA</sequence>
<dbReference type="PANTHER" id="PTHR43751">
    <property type="entry name" value="SULFATASE"/>
    <property type="match status" value="1"/>
</dbReference>
<dbReference type="Proteomes" id="UP000753724">
    <property type="component" value="Unassembled WGS sequence"/>
</dbReference>
<evidence type="ECO:0000313" key="5">
    <source>
        <dbReference type="EMBL" id="NBC35068.1"/>
    </source>
</evidence>
<accession>A0ABW9X979</accession>
<dbReference type="InterPro" id="IPR052701">
    <property type="entry name" value="GAG_Ulvan_Degrading_Sulfatases"/>
</dbReference>
<dbReference type="PROSITE" id="PS51318">
    <property type="entry name" value="TAT"/>
    <property type="match status" value="1"/>
</dbReference>
<feature type="domain" description="Sulfatase N-terminal" evidence="4">
    <location>
        <begin position="39"/>
        <end position="132"/>
    </location>
</feature>
<feature type="chain" id="PRO_5045813773" evidence="3">
    <location>
        <begin position="33"/>
        <end position="639"/>
    </location>
</feature>
<organism evidence="5 6">
    <name type="scientific">Novosphingobium ovatum</name>
    <dbReference type="NCBI Taxonomy" id="1908523"/>
    <lineage>
        <taxon>Bacteria</taxon>
        <taxon>Pseudomonadati</taxon>
        <taxon>Pseudomonadota</taxon>
        <taxon>Alphaproteobacteria</taxon>
        <taxon>Sphingomonadales</taxon>
        <taxon>Sphingomonadaceae</taxon>
        <taxon>Novosphingobium</taxon>
    </lineage>
</organism>
<feature type="domain" description="Sulfatase N-terminal" evidence="4">
    <location>
        <begin position="165"/>
        <end position="308"/>
    </location>
</feature>
<evidence type="ECO:0000256" key="2">
    <source>
        <dbReference type="ARBA" id="ARBA00022801"/>
    </source>
</evidence>
<keyword evidence="3" id="KW-0732">Signal</keyword>
<dbReference type="PROSITE" id="PS00523">
    <property type="entry name" value="SULFATASE_1"/>
    <property type="match status" value="1"/>
</dbReference>
<dbReference type="Gene3D" id="3.40.720.10">
    <property type="entry name" value="Alkaline Phosphatase, subunit A"/>
    <property type="match status" value="1"/>
</dbReference>
<dbReference type="InterPro" id="IPR006311">
    <property type="entry name" value="TAT_signal"/>
</dbReference>
<keyword evidence="6" id="KW-1185">Reference proteome</keyword>
<dbReference type="InterPro" id="IPR017850">
    <property type="entry name" value="Alkaline_phosphatase_core_sf"/>
</dbReference>
<dbReference type="Pfam" id="PF00884">
    <property type="entry name" value="Sulfatase"/>
    <property type="match status" value="2"/>
</dbReference>